<feature type="transmembrane region" description="Helical" evidence="1">
    <location>
        <begin position="42"/>
        <end position="62"/>
    </location>
</feature>
<protein>
    <submittedName>
        <fullName evidence="4">Uncharacterized protein LOC107001613</fullName>
    </submittedName>
</protein>
<sequence length="394" mass="45494">MGFKAMGFFFILFPDDESTIITKNKQKNNLSPLKYINTLFRAQFIISICVFLIFITFLLFTVSTFEPSSRFKLQNSKSPSYQQHALQGMGTLFRKGTRSMSDLIVAHVIESVTVQELKLFIKLIYRSKISSKSDILFVFPKKSVLFENTIVEENTSFFKLINAYEYNSTIFDSTHNKANASEEPIWGRKKQSNFIDEEAESIQLSCGSVIGFYADELDPENSLSGFMDHVPMNLRRWAYYPMLFGRIKRYFNHIILVNVKEIFVLGDSPSRIKNLSQTQILIFRRKNFEKTHKKQVSAEIIMGGLRGIRRLSNAMLIKIIQESMQRKKKNSINESDQVVRNEFMMKNIELILSESIIDLSSLTSSSLLESKFSIISRGNSNIDINYVFKKYLSS</sequence>
<dbReference type="PANTHER" id="PTHR34960:SF5">
    <property type="entry name" value="TRANSMEMBRANE PROTEIN"/>
    <property type="match status" value="1"/>
</dbReference>
<evidence type="ECO:0000313" key="3">
    <source>
        <dbReference type="Proteomes" id="UP000694930"/>
    </source>
</evidence>
<keyword evidence="1" id="KW-0812">Transmembrane</keyword>
<dbReference type="RefSeq" id="XP_015055074.2">
    <property type="nucleotide sequence ID" value="XM_015199588.2"/>
</dbReference>
<reference evidence="4" key="2">
    <citation type="submission" date="2025-08" db="UniProtKB">
        <authorList>
            <consortium name="RefSeq"/>
        </authorList>
    </citation>
    <scope>IDENTIFICATION</scope>
</reference>
<name>A0ABM1FCT3_SOLPN</name>
<evidence type="ECO:0000313" key="4">
    <source>
        <dbReference type="RefSeq" id="XP_015055074.2"/>
    </source>
</evidence>
<dbReference type="InterPro" id="IPR056682">
    <property type="entry name" value="DUF7780"/>
</dbReference>
<accession>A0ABM1FCT3</accession>
<evidence type="ECO:0000259" key="2">
    <source>
        <dbReference type="Pfam" id="PF25002"/>
    </source>
</evidence>
<reference evidence="3" key="1">
    <citation type="journal article" date="2014" name="Nat. Genet.">
        <title>The genome of the stress-tolerant wild tomato species Solanum pennellii.</title>
        <authorList>
            <person name="Bolger A."/>
            <person name="Scossa F."/>
            <person name="Bolger M.E."/>
            <person name="Lanz C."/>
            <person name="Maumus F."/>
            <person name="Tohge T."/>
            <person name="Quesneville H."/>
            <person name="Alseekh S."/>
            <person name="Sorensen I."/>
            <person name="Lichtenstein G."/>
            <person name="Fich E.A."/>
            <person name="Conte M."/>
            <person name="Keller H."/>
            <person name="Schneeberger K."/>
            <person name="Schwacke R."/>
            <person name="Ofner I."/>
            <person name="Vrebalov J."/>
            <person name="Xu Y."/>
            <person name="Osorio S."/>
            <person name="Aflitos S.A."/>
            <person name="Schijlen E."/>
            <person name="Jimenez-Gomez J.M."/>
            <person name="Ryngajllo M."/>
            <person name="Kimura S."/>
            <person name="Kumar R."/>
            <person name="Koenig D."/>
            <person name="Headland L.R."/>
            <person name="Maloof J.N."/>
            <person name="Sinha N."/>
            <person name="van Ham R.C."/>
            <person name="Lankhorst R.K."/>
            <person name="Mao L."/>
            <person name="Vogel A."/>
            <person name="Arsova B."/>
            <person name="Panstruga R."/>
            <person name="Fei Z."/>
            <person name="Rose J.K."/>
            <person name="Zamir D."/>
            <person name="Carrari F."/>
            <person name="Giovannoni J.J."/>
            <person name="Weigel D."/>
            <person name="Usadel B."/>
            <person name="Fernie A.R."/>
        </authorList>
    </citation>
    <scope>NUCLEOTIDE SEQUENCE [LARGE SCALE GENOMIC DNA]</scope>
    <source>
        <strain evidence="3">cv. LA0716</strain>
    </source>
</reference>
<evidence type="ECO:0000256" key="1">
    <source>
        <dbReference type="SAM" id="Phobius"/>
    </source>
</evidence>
<organism evidence="3 4">
    <name type="scientific">Solanum pennellii</name>
    <name type="common">Tomato</name>
    <name type="synonym">Lycopersicon pennellii</name>
    <dbReference type="NCBI Taxonomy" id="28526"/>
    <lineage>
        <taxon>Eukaryota</taxon>
        <taxon>Viridiplantae</taxon>
        <taxon>Streptophyta</taxon>
        <taxon>Embryophyta</taxon>
        <taxon>Tracheophyta</taxon>
        <taxon>Spermatophyta</taxon>
        <taxon>Magnoliopsida</taxon>
        <taxon>eudicotyledons</taxon>
        <taxon>Gunneridae</taxon>
        <taxon>Pentapetalae</taxon>
        <taxon>asterids</taxon>
        <taxon>lamiids</taxon>
        <taxon>Solanales</taxon>
        <taxon>Solanaceae</taxon>
        <taxon>Solanoideae</taxon>
        <taxon>Solaneae</taxon>
        <taxon>Solanum</taxon>
        <taxon>Solanum subgen. Lycopersicon</taxon>
    </lineage>
</organism>
<keyword evidence="1" id="KW-1133">Transmembrane helix</keyword>
<dbReference type="Pfam" id="PF25002">
    <property type="entry name" value="DUF7780"/>
    <property type="match status" value="1"/>
</dbReference>
<gene>
    <name evidence="4" type="primary">LOC107001613</name>
</gene>
<proteinExistence type="predicted"/>
<keyword evidence="3" id="KW-1185">Reference proteome</keyword>
<dbReference type="Proteomes" id="UP000694930">
    <property type="component" value="Chromosome 10"/>
</dbReference>
<keyword evidence="1" id="KW-0472">Membrane</keyword>
<dbReference type="GeneID" id="107001613"/>
<dbReference type="PANTHER" id="PTHR34960">
    <property type="entry name" value="EMB|CAB68146.1-RELATED"/>
    <property type="match status" value="1"/>
</dbReference>
<feature type="domain" description="DUF7780" evidence="2">
    <location>
        <begin position="83"/>
        <end position="354"/>
    </location>
</feature>